<evidence type="ECO:0000313" key="2">
    <source>
        <dbReference type="Proteomes" id="UP000215590"/>
    </source>
</evidence>
<dbReference type="AlphaFoldDB" id="A0A256FXM6"/>
<name>A0A256FXM6_9HYPH</name>
<sequence>MDQTPNLKLPYIAPSQAQKHVTHNEALRLLDAVVHLSVKSRAQIGAPATPLSGERYIVAASANGLWAGKVGMIAFFVDGGWSFIAVAKGWLAYVEDEGKLLVFDGTQWDSTSSIPESLSLSMLGIHATADVINRFSVSSQASLFNNAGAGHQIKVNKSAATDTASLLFQSNWTGHAEMGLNGDNNFSIKVGDDVGNWRVAVNVDRVTGNVAVGSLAPTARLHVDGPIRPASYAVFSLPSASQQGAGAIAYVNNSSGGAQMAYSDGTVWRSIRTGTMII</sequence>
<keyword evidence="2" id="KW-1185">Reference proteome</keyword>
<dbReference type="OrthoDB" id="564699at2"/>
<protein>
    <submittedName>
        <fullName evidence="1">Uncharacterized protein</fullName>
    </submittedName>
</protein>
<gene>
    <name evidence="1" type="ORF">CEV31_1788</name>
</gene>
<dbReference type="InterPro" id="IPR021251">
    <property type="entry name" value="DUF2793"/>
</dbReference>
<dbReference type="Pfam" id="PF10983">
    <property type="entry name" value="DUF2793"/>
    <property type="match status" value="1"/>
</dbReference>
<reference evidence="1 2" key="1">
    <citation type="submission" date="2017-07" db="EMBL/GenBank/DDBJ databases">
        <title>Phylogenetic study on the rhizospheric bacterium Ochrobactrum sp. A44.</title>
        <authorList>
            <person name="Krzyzanowska D.M."/>
            <person name="Ossowicki A."/>
            <person name="Rajewska M."/>
            <person name="Maciag T."/>
            <person name="Kaczynski Z."/>
            <person name="Czerwicka M."/>
            <person name="Jafra S."/>
        </authorList>
    </citation>
    <scope>NUCLEOTIDE SEQUENCE [LARGE SCALE GENOMIC DNA]</scope>
    <source>
        <strain evidence="1 2">DSM 7216</strain>
    </source>
</reference>
<dbReference type="Proteomes" id="UP000215590">
    <property type="component" value="Unassembled WGS sequence"/>
</dbReference>
<proteinExistence type="predicted"/>
<organism evidence="1 2">
    <name type="scientific">Brucella thiophenivorans</name>
    <dbReference type="NCBI Taxonomy" id="571255"/>
    <lineage>
        <taxon>Bacteria</taxon>
        <taxon>Pseudomonadati</taxon>
        <taxon>Pseudomonadota</taxon>
        <taxon>Alphaproteobacteria</taxon>
        <taxon>Hyphomicrobiales</taxon>
        <taxon>Brucellaceae</taxon>
        <taxon>Brucella/Ochrobactrum group</taxon>
        <taxon>Brucella</taxon>
    </lineage>
</organism>
<dbReference type="EMBL" id="NNRJ01000016">
    <property type="protein sequence ID" value="OYR19506.1"/>
    <property type="molecule type" value="Genomic_DNA"/>
</dbReference>
<comment type="caution">
    <text evidence="1">The sequence shown here is derived from an EMBL/GenBank/DDBJ whole genome shotgun (WGS) entry which is preliminary data.</text>
</comment>
<dbReference type="RefSeq" id="WP_094506606.1">
    <property type="nucleotide sequence ID" value="NZ_JBHEEK010000004.1"/>
</dbReference>
<evidence type="ECO:0000313" key="1">
    <source>
        <dbReference type="EMBL" id="OYR19506.1"/>
    </source>
</evidence>
<accession>A0A256FXM6</accession>